<dbReference type="PANTHER" id="PTHR33744">
    <property type="entry name" value="CARBOHYDRATE DIACID REGULATOR"/>
    <property type="match status" value="1"/>
</dbReference>
<feature type="domain" description="PucR C-terminal helix-turn-helix" evidence="3">
    <location>
        <begin position="332"/>
        <end position="388"/>
    </location>
</feature>
<dbReference type="InterPro" id="IPR012914">
    <property type="entry name" value="PucR_dom"/>
</dbReference>
<dbReference type="Pfam" id="PF17853">
    <property type="entry name" value="GGDEF_2"/>
    <property type="match status" value="1"/>
</dbReference>
<dbReference type="Pfam" id="PF07905">
    <property type="entry name" value="PucR"/>
    <property type="match status" value="1"/>
</dbReference>
<gene>
    <name evidence="5" type="ORF">DL897_04240</name>
</gene>
<protein>
    <recommendedName>
        <fullName evidence="7">PucR family transcriptional regulator</fullName>
    </recommendedName>
</protein>
<sequence length="398" mass="46041">MSLMMLEALRISPLDRCKVVAGQKGLSRRICSVNSFDAPDVLPWLKQGDLVVTTGYVFKNDEKTQVELIRKLAKRGCAGLGIQINRFLLDLPKAMRQIADECDFPLLEIPYDLSLTDLLLPLLREIVTKQEELDQRLDKNDHFLTKLLSDELRDENIILSTGSEIGLLPHHQYICICLKVDSQYSDPVWLEQRTHEIAKEMNVCVLVSKIDDGVILLQAPLQEQISLACLAEQFGKQLWERWKESDEKAKIQIGIGEPCDDVKQISRSYQEAKEVLKLSEQMKMSQSKDIYHYSDWSPFILFQQLPHEQLRNYVIRTLGELLKVDQEHDGHLIETLETYLNCGSQISETARRLGIHRNTVTFRLNRLKNWIHEDLANGDHLFRLQLAIYLRRLIEPKD</sequence>
<evidence type="ECO:0000259" key="2">
    <source>
        <dbReference type="Pfam" id="PF07905"/>
    </source>
</evidence>
<evidence type="ECO:0000259" key="3">
    <source>
        <dbReference type="Pfam" id="PF13556"/>
    </source>
</evidence>
<name>A0A364K7F4_9BACL</name>
<proteinExistence type="inferred from homology"/>
<dbReference type="InterPro" id="IPR041522">
    <property type="entry name" value="CdaR_GGDEF"/>
</dbReference>
<dbReference type="InterPro" id="IPR025736">
    <property type="entry name" value="PucR_C-HTH_dom"/>
</dbReference>
<keyword evidence="6" id="KW-1185">Reference proteome</keyword>
<dbReference type="RefSeq" id="WP_113657899.1">
    <property type="nucleotide sequence ID" value="NZ_KZ845664.1"/>
</dbReference>
<accession>A0A364K7F4</accession>
<evidence type="ECO:0000256" key="1">
    <source>
        <dbReference type="ARBA" id="ARBA00006754"/>
    </source>
</evidence>
<comment type="similarity">
    <text evidence="1">Belongs to the CdaR family.</text>
</comment>
<evidence type="ECO:0000313" key="5">
    <source>
        <dbReference type="EMBL" id="RAL26214.1"/>
    </source>
</evidence>
<dbReference type="Gene3D" id="1.10.10.2840">
    <property type="entry name" value="PucR C-terminal helix-turn-helix domain"/>
    <property type="match status" value="1"/>
</dbReference>
<organism evidence="5 6">
    <name type="scientific">Thermoflavimicrobium daqui</name>
    <dbReference type="NCBI Taxonomy" id="2137476"/>
    <lineage>
        <taxon>Bacteria</taxon>
        <taxon>Bacillati</taxon>
        <taxon>Bacillota</taxon>
        <taxon>Bacilli</taxon>
        <taxon>Bacillales</taxon>
        <taxon>Thermoactinomycetaceae</taxon>
        <taxon>Thermoflavimicrobium</taxon>
    </lineage>
</organism>
<dbReference type="Pfam" id="PF13556">
    <property type="entry name" value="HTH_30"/>
    <property type="match status" value="1"/>
</dbReference>
<reference evidence="5" key="1">
    <citation type="submission" date="2018-06" db="EMBL/GenBank/DDBJ databases">
        <title>Thermoflavimicrobium daqus sp. nov., a thermophilic microbe isolated from Moutai-flavour Daqu.</title>
        <authorList>
            <person name="Wang X."/>
            <person name="Zhou H."/>
        </authorList>
    </citation>
    <scope>NUCLEOTIDE SEQUENCE [LARGE SCALE GENOMIC DNA]</scope>
    <source>
        <strain evidence="5">FBKL4.011</strain>
    </source>
</reference>
<dbReference type="InterPro" id="IPR042070">
    <property type="entry name" value="PucR_C-HTH_sf"/>
</dbReference>
<evidence type="ECO:0000313" key="6">
    <source>
        <dbReference type="Proteomes" id="UP000251213"/>
    </source>
</evidence>
<dbReference type="Proteomes" id="UP000251213">
    <property type="component" value="Unassembled WGS sequence"/>
</dbReference>
<dbReference type="PANTHER" id="PTHR33744:SF1">
    <property type="entry name" value="DNA-BINDING TRANSCRIPTIONAL ACTIVATOR ADER"/>
    <property type="match status" value="1"/>
</dbReference>
<reference evidence="5" key="2">
    <citation type="submission" date="2018-06" db="EMBL/GenBank/DDBJ databases">
        <authorList>
            <person name="Zhirakovskaya E."/>
        </authorList>
    </citation>
    <scope>NUCLEOTIDE SEQUENCE [LARGE SCALE GENOMIC DNA]</scope>
    <source>
        <strain evidence="5">FBKL4.011</strain>
    </source>
</reference>
<dbReference type="EMBL" id="QJKK01000002">
    <property type="protein sequence ID" value="RAL26214.1"/>
    <property type="molecule type" value="Genomic_DNA"/>
</dbReference>
<feature type="domain" description="Purine catabolism PurC-like" evidence="2">
    <location>
        <begin position="9"/>
        <end position="125"/>
    </location>
</feature>
<feature type="domain" description="CdaR GGDEF-like" evidence="4">
    <location>
        <begin position="153"/>
        <end position="277"/>
    </location>
</feature>
<evidence type="ECO:0008006" key="7">
    <source>
        <dbReference type="Google" id="ProtNLM"/>
    </source>
</evidence>
<dbReference type="OrthoDB" id="142218at2"/>
<dbReference type="InterPro" id="IPR051448">
    <property type="entry name" value="CdaR-like_regulators"/>
</dbReference>
<dbReference type="AlphaFoldDB" id="A0A364K7F4"/>
<comment type="caution">
    <text evidence="5">The sequence shown here is derived from an EMBL/GenBank/DDBJ whole genome shotgun (WGS) entry which is preliminary data.</text>
</comment>
<evidence type="ECO:0000259" key="4">
    <source>
        <dbReference type="Pfam" id="PF17853"/>
    </source>
</evidence>